<evidence type="ECO:0000313" key="4">
    <source>
        <dbReference type="Proteomes" id="UP001218218"/>
    </source>
</evidence>
<comment type="caution">
    <text evidence="3">The sequence shown here is derived from an EMBL/GenBank/DDBJ whole genome shotgun (WGS) entry which is preliminary data.</text>
</comment>
<dbReference type="Gene3D" id="3.30.710.10">
    <property type="entry name" value="Potassium Channel Kv1.1, Chain A"/>
    <property type="match status" value="1"/>
</dbReference>
<keyword evidence="4" id="KW-1185">Reference proteome</keyword>
<sequence>MSSANGSAPFKEPVLSRHPIFWFEDASLILQVEAVTFKVHRTLLARQSPFLHTAKLSDASADTSSTDSGLKCDYINIDPARKVSALDCEVLLQHLYHDMPLSPDSPFPQISSIVRASSPGQLDFPRVHERALRYFADLFPSGPAPFFHPQHLEEAFALATSFNVTSIQKGLLYSLVTTTNFDTEGNSHDIPDGEFLDAQGNTDPQNASEPLPHHMPRTDSPSIAHKYVLSPLDSQRCMRLMTHFIEHFSPILFTAPATPHMACTDVFASTWMKLVIQPAIDGEGVYKPLETLEFIKNVDWANAGLCGACVLEKNAEWTEEQETIWRLMDQWLNL</sequence>
<dbReference type="InterPro" id="IPR011333">
    <property type="entry name" value="SKP1/BTB/POZ_sf"/>
</dbReference>
<feature type="compositionally biased region" description="Polar residues" evidence="1">
    <location>
        <begin position="199"/>
        <end position="208"/>
    </location>
</feature>
<feature type="region of interest" description="Disordered" evidence="1">
    <location>
        <begin position="184"/>
        <end position="216"/>
    </location>
</feature>
<dbReference type="SUPFAM" id="SSF54695">
    <property type="entry name" value="POZ domain"/>
    <property type="match status" value="1"/>
</dbReference>
<dbReference type="EMBL" id="JARIHO010000003">
    <property type="protein sequence ID" value="KAJ7364104.1"/>
    <property type="molecule type" value="Genomic_DNA"/>
</dbReference>
<reference evidence="3" key="1">
    <citation type="submission" date="2023-03" db="EMBL/GenBank/DDBJ databases">
        <title>Massive genome expansion in bonnet fungi (Mycena s.s.) driven by repeated elements and novel gene families across ecological guilds.</title>
        <authorList>
            <consortium name="Lawrence Berkeley National Laboratory"/>
            <person name="Harder C.B."/>
            <person name="Miyauchi S."/>
            <person name="Viragh M."/>
            <person name="Kuo A."/>
            <person name="Thoen E."/>
            <person name="Andreopoulos B."/>
            <person name="Lu D."/>
            <person name="Skrede I."/>
            <person name="Drula E."/>
            <person name="Henrissat B."/>
            <person name="Morin E."/>
            <person name="Kohler A."/>
            <person name="Barry K."/>
            <person name="LaButti K."/>
            <person name="Morin E."/>
            <person name="Salamov A."/>
            <person name="Lipzen A."/>
            <person name="Mereny Z."/>
            <person name="Hegedus B."/>
            <person name="Baldrian P."/>
            <person name="Stursova M."/>
            <person name="Weitz H."/>
            <person name="Taylor A."/>
            <person name="Grigoriev I.V."/>
            <person name="Nagy L.G."/>
            <person name="Martin F."/>
            <person name="Kauserud H."/>
        </authorList>
    </citation>
    <scope>NUCLEOTIDE SEQUENCE</scope>
    <source>
        <strain evidence="3">CBHHK002</strain>
    </source>
</reference>
<dbReference type="CDD" id="cd18186">
    <property type="entry name" value="BTB_POZ_ZBTB_KLHL-like"/>
    <property type="match status" value="1"/>
</dbReference>
<dbReference type="PROSITE" id="PS50097">
    <property type="entry name" value="BTB"/>
    <property type="match status" value="1"/>
</dbReference>
<feature type="domain" description="BTB" evidence="2">
    <location>
        <begin position="24"/>
        <end position="96"/>
    </location>
</feature>
<protein>
    <recommendedName>
        <fullName evidence="2">BTB domain-containing protein</fullName>
    </recommendedName>
</protein>
<evidence type="ECO:0000256" key="1">
    <source>
        <dbReference type="SAM" id="MobiDB-lite"/>
    </source>
</evidence>
<name>A0AAD7F3Z6_9AGAR</name>
<evidence type="ECO:0000259" key="2">
    <source>
        <dbReference type="PROSITE" id="PS50097"/>
    </source>
</evidence>
<organism evidence="3 4">
    <name type="scientific">Mycena albidolilacea</name>
    <dbReference type="NCBI Taxonomy" id="1033008"/>
    <lineage>
        <taxon>Eukaryota</taxon>
        <taxon>Fungi</taxon>
        <taxon>Dikarya</taxon>
        <taxon>Basidiomycota</taxon>
        <taxon>Agaricomycotina</taxon>
        <taxon>Agaricomycetes</taxon>
        <taxon>Agaricomycetidae</taxon>
        <taxon>Agaricales</taxon>
        <taxon>Marasmiineae</taxon>
        <taxon>Mycenaceae</taxon>
        <taxon>Mycena</taxon>
    </lineage>
</organism>
<dbReference type="Proteomes" id="UP001218218">
    <property type="component" value="Unassembled WGS sequence"/>
</dbReference>
<evidence type="ECO:0000313" key="3">
    <source>
        <dbReference type="EMBL" id="KAJ7364104.1"/>
    </source>
</evidence>
<proteinExistence type="predicted"/>
<gene>
    <name evidence="3" type="ORF">DFH08DRAFT_838354</name>
</gene>
<dbReference type="InterPro" id="IPR000210">
    <property type="entry name" value="BTB/POZ_dom"/>
</dbReference>
<accession>A0AAD7F3Z6</accession>
<dbReference type="AlphaFoldDB" id="A0AAD7F3Z6"/>